<dbReference type="PATRIC" id="fig|1177179.3.peg.318"/>
<reference evidence="2 3" key="1">
    <citation type="journal article" date="2012" name="J. Bacteriol.">
        <title>Genome Sequence of the Alkane-Degrading Bacterium Alcanivorax hongdengensis Type Strain A-11-3.</title>
        <authorList>
            <person name="Lai Q."/>
            <person name="Shao Z."/>
        </authorList>
    </citation>
    <scope>NUCLEOTIDE SEQUENCE [LARGE SCALE GENOMIC DNA]</scope>
    <source>
        <strain evidence="2 3">A-11-3</strain>
    </source>
</reference>
<dbReference type="AlphaFoldDB" id="L0WH00"/>
<dbReference type="RefSeq" id="WP_008927516.1">
    <property type="nucleotide sequence ID" value="NZ_AMRJ01000001.1"/>
</dbReference>
<name>L0WH00_9GAMM</name>
<feature type="transmembrane region" description="Helical" evidence="1">
    <location>
        <begin position="59"/>
        <end position="84"/>
    </location>
</feature>
<keyword evidence="1" id="KW-0472">Membrane</keyword>
<feature type="transmembrane region" description="Helical" evidence="1">
    <location>
        <begin position="31"/>
        <end position="53"/>
    </location>
</feature>
<dbReference type="OrthoDB" id="6077828at2"/>
<accession>L0WH00</accession>
<organism evidence="2 3">
    <name type="scientific">Alcanivorax hongdengensis A-11-3</name>
    <dbReference type="NCBI Taxonomy" id="1177179"/>
    <lineage>
        <taxon>Bacteria</taxon>
        <taxon>Pseudomonadati</taxon>
        <taxon>Pseudomonadota</taxon>
        <taxon>Gammaproteobacteria</taxon>
        <taxon>Oceanospirillales</taxon>
        <taxon>Alcanivoracaceae</taxon>
        <taxon>Alcanivorax</taxon>
    </lineage>
</organism>
<keyword evidence="1" id="KW-0812">Transmembrane</keyword>
<gene>
    <name evidence="2" type="ORF">A11A3_01625</name>
</gene>
<dbReference type="InterPro" id="IPR025557">
    <property type="entry name" value="DUF4282"/>
</dbReference>
<evidence type="ECO:0000256" key="1">
    <source>
        <dbReference type="SAM" id="Phobius"/>
    </source>
</evidence>
<dbReference type="EMBL" id="AMRJ01000001">
    <property type="protein sequence ID" value="EKF76153.1"/>
    <property type="molecule type" value="Genomic_DNA"/>
</dbReference>
<proteinExistence type="predicted"/>
<evidence type="ECO:0000313" key="2">
    <source>
        <dbReference type="EMBL" id="EKF76153.1"/>
    </source>
</evidence>
<comment type="caution">
    <text evidence="2">The sequence shown here is derived from an EMBL/GenBank/DDBJ whole genome shotgun (WGS) entry which is preliminary data.</text>
</comment>
<evidence type="ECO:0000313" key="3">
    <source>
        <dbReference type="Proteomes" id="UP000010164"/>
    </source>
</evidence>
<keyword evidence="3" id="KW-1185">Reference proteome</keyword>
<dbReference type="Pfam" id="PF14110">
    <property type="entry name" value="DUF4282"/>
    <property type="match status" value="1"/>
</dbReference>
<evidence type="ECO:0008006" key="4">
    <source>
        <dbReference type="Google" id="ProtNLM"/>
    </source>
</evidence>
<sequence>MQEPTPRYGQSNSVIPNLADWRFNRYLTMQLLPLFYVLLMAGALVAVLGIVGLCFWFSVLAGIIAACLAPLVFLVIAAVIRAALEYLIMAHRIMRIIEGMDALPGQVGDLTHRVEGITSHVDELTGQVHDIHESLMHVRPLLRSAGLPGRLLDALRGPRERR</sequence>
<keyword evidence="1" id="KW-1133">Transmembrane helix</keyword>
<dbReference type="Proteomes" id="UP000010164">
    <property type="component" value="Unassembled WGS sequence"/>
</dbReference>
<dbReference type="STRING" id="1177179.A11A3_01625"/>
<protein>
    <recommendedName>
        <fullName evidence="4">DUF4282 domain-containing protein</fullName>
    </recommendedName>
</protein>